<dbReference type="RefSeq" id="WP_005993639.1">
    <property type="nucleotide sequence ID" value="NZ_AECZ01000012.1"/>
</dbReference>
<proteinExistence type="predicted"/>
<dbReference type="eggNOG" id="ENOG5032H93">
    <property type="taxonomic scope" value="Bacteria"/>
</dbReference>
<evidence type="ECO:0000256" key="1">
    <source>
        <dbReference type="SAM" id="MobiDB-lite"/>
    </source>
</evidence>
<protein>
    <submittedName>
        <fullName evidence="2">Uncharacterized protein</fullName>
    </submittedName>
</protein>
<evidence type="ECO:0000313" key="2">
    <source>
        <dbReference type="EMBL" id="EFL51149.1"/>
    </source>
</evidence>
<dbReference type="Proteomes" id="UP000006250">
    <property type="component" value="Unassembled WGS sequence"/>
</dbReference>
<keyword evidence="3" id="KW-1185">Reference proteome</keyword>
<feature type="region of interest" description="Disordered" evidence="1">
    <location>
        <begin position="104"/>
        <end position="123"/>
    </location>
</feature>
<sequence length="123" mass="13883">MRSDVMAAFWEAQKREPNRWERLREIFEKLSMVLEMPSMCLGNADDLLEQLEQRLNEAGQLFPEPDWLAFDATGPEGLEQYCANHMGGMLETLIQVVERLAEERAEERAAGVSGPGGKDGGRE</sequence>
<dbReference type="EMBL" id="AECZ01000012">
    <property type="protein sequence ID" value="EFL51149.1"/>
    <property type="molecule type" value="Genomic_DNA"/>
</dbReference>
<accession>E1JWU5</accession>
<comment type="caution">
    <text evidence="2">The sequence shown here is derived from an EMBL/GenBank/DDBJ whole genome shotgun (WGS) entry which is preliminary data.</text>
</comment>
<name>E1JWU5_SOLFR</name>
<feature type="compositionally biased region" description="Gly residues" evidence="1">
    <location>
        <begin position="113"/>
        <end position="123"/>
    </location>
</feature>
<dbReference type="OrthoDB" id="5456999at2"/>
<organism evidence="2 3">
    <name type="scientific">Solidesulfovibrio fructosivorans JJ]</name>
    <dbReference type="NCBI Taxonomy" id="596151"/>
    <lineage>
        <taxon>Bacteria</taxon>
        <taxon>Pseudomonadati</taxon>
        <taxon>Thermodesulfobacteriota</taxon>
        <taxon>Desulfovibrionia</taxon>
        <taxon>Desulfovibrionales</taxon>
        <taxon>Desulfovibrionaceae</taxon>
        <taxon>Solidesulfovibrio</taxon>
    </lineage>
</organism>
<gene>
    <name evidence="2" type="ORF">DesfrDRAFT_2094</name>
</gene>
<reference evidence="2 3" key="1">
    <citation type="submission" date="2010-08" db="EMBL/GenBank/DDBJ databases">
        <title>The draft genome of Desulfovibrio fructosovorans JJ.</title>
        <authorList>
            <consortium name="US DOE Joint Genome Institute (JGI-PGF)"/>
            <person name="Lucas S."/>
            <person name="Copeland A."/>
            <person name="Lapidus A."/>
            <person name="Cheng J.-F."/>
            <person name="Bruce D."/>
            <person name="Goodwin L."/>
            <person name="Pitluck S."/>
            <person name="Land M.L."/>
            <person name="Hauser L."/>
            <person name="Chang Y.-J."/>
            <person name="Jeffries C."/>
            <person name="Wall J.D."/>
            <person name="Stahl D.A."/>
            <person name="Arkin A.P."/>
            <person name="Dehal P."/>
            <person name="Stolyar S.M."/>
            <person name="Hazen T.C."/>
            <person name="Woyke T.J."/>
        </authorList>
    </citation>
    <scope>NUCLEOTIDE SEQUENCE [LARGE SCALE GENOMIC DNA]</scope>
    <source>
        <strain evidence="2 3">JJ</strain>
    </source>
</reference>
<evidence type="ECO:0000313" key="3">
    <source>
        <dbReference type="Proteomes" id="UP000006250"/>
    </source>
</evidence>
<dbReference type="AlphaFoldDB" id="E1JWU5"/>